<organism evidence="1">
    <name type="scientific">Escherichia coli</name>
    <dbReference type="NCBI Taxonomy" id="562"/>
    <lineage>
        <taxon>Bacteria</taxon>
        <taxon>Pseudomonadati</taxon>
        <taxon>Pseudomonadota</taxon>
        <taxon>Gammaproteobacteria</taxon>
        <taxon>Enterobacterales</taxon>
        <taxon>Enterobacteriaceae</taxon>
        <taxon>Escherichia</taxon>
    </lineage>
</organism>
<dbReference type="EMBL" id="FJ386569">
    <property type="protein sequence ID" value="ACL52063.1"/>
    <property type="molecule type" value="Genomic_DNA"/>
</dbReference>
<protein>
    <submittedName>
        <fullName evidence="1">Uncharacterized protein</fullName>
    </submittedName>
</protein>
<proteinExistence type="predicted"/>
<keyword evidence="1" id="KW-0614">Plasmid</keyword>
<reference evidence="1" key="1">
    <citation type="submission" date="2008-10" db="EMBL/GenBank/DDBJ databases">
        <title>The DNA sequence of the virulence plasmid and 5 additional plasmids carried by Shiga toxin-producing Escherichia coli O26:H11 strain H30.</title>
        <authorList>
            <person name="Fratamico P.M."/>
            <person name="Yan X."/>
            <person name="Morabito S."/>
            <person name="Esposito G."/>
            <person name="Needleman D.S."/>
            <person name="Pepe T."/>
            <person name="Tozzoli R."/>
            <person name="Cortesi M.L."/>
            <person name="Caprioli A."/>
        </authorList>
    </citation>
    <scope>NUCLEOTIDE SEQUENCE</scope>
    <source>
        <strain evidence="1">H30</strain>
        <plasmid evidence="1">pO26-Vir</plasmid>
    </source>
</reference>
<name>C1J8M5_ECOLX</name>
<sequence>MRYCQSPGFCTGFKVEIVQCHDKQPVSAPDSCRVGNKIRGNFAGLFTPGIEFADQLIFPEIYFICRASGSVISNHLQTNTKLRLW</sequence>
<dbReference type="PATRIC" id="fig|562.11480.peg.3059"/>
<geneLocation type="plasmid" evidence="1">
    <name>pO26-Vir</name>
</geneLocation>
<evidence type="ECO:0000313" key="1">
    <source>
        <dbReference type="EMBL" id="ACL52063.1"/>
    </source>
</evidence>
<accession>C1J8M5</accession>
<dbReference type="AlphaFoldDB" id="C1J8M5"/>